<dbReference type="Pfam" id="PF10978">
    <property type="entry name" value="DUF2785"/>
    <property type="match status" value="1"/>
</dbReference>
<dbReference type="EMBL" id="AZFX01000060">
    <property type="protein sequence ID" value="KRM09026.1"/>
    <property type="molecule type" value="Genomic_DNA"/>
</dbReference>
<name>A0A0R1VTZ4_9LACO</name>
<keyword evidence="2" id="KW-1185">Reference proteome</keyword>
<accession>A0A0R1VTZ4</accession>
<evidence type="ECO:0008006" key="3">
    <source>
        <dbReference type="Google" id="ProtNLM"/>
    </source>
</evidence>
<proteinExistence type="predicted"/>
<evidence type="ECO:0000313" key="2">
    <source>
        <dbReference type="Proteomes" id="UP000051315"/>
    </source>
</evidence>
<dbReference type="OrthoDB" id="7619731at2"/>
<sequence length="328" mass="37795">MVVSKINEVRDQLHRLYQSFEMGEAFDTLPDQMTDLKLSLVYAARRTKVVPRTEGAVEDLQALLKKVSVDLINDENEDENKVDDETLMLLLKNSGSLNEAIRDRGIFFVVSGLMNRGLLQDEQIWPALQYLTSDEVLYDHILEPENDAVFGRSMAVLLCSVFLVADQIHGRVLTREQYWSVIEKIACYILLEQDARGYVPNYGWAHAFTHVGNVLSAMADSQLTRAQKLFFMTSVMVAYQQSTQSFSFGEDQRIANATLEVATKEPFYAKYLVRIFQVWPQRTPTDPRVSGVDFWVKWYNRTHYFLNLMVVPDIPQVLVDFIKKLPEY</sequence>
<organism evidence="1 2">
    <name type="scientific">Lapidilactobacillus concavus DSM 17758</name>
    <dbReference type="NCBI Taxonomy" id="1423735"/>
    <lineage>
        <taxon>Bacteria</taxon>
        <taxon>Bacillati</taxon>
        <taxon>Bacillota</taxon>
        <taxon>Bacilli</taxon>
        <taxon>Lactobacillales</taxon>
        <taxon>Lactobacillaceae</taxon>
        <taxon>Lapidilactobacillus</taxon>
    </lineage>
</organism>
<dbReference type="STRING" id="1423735.FC15_GL001818"/>
<comment type="caution">
    <text evidence="1">The sequence shown here is derived from an EMBL/GenBank/DDBJ whole genome shotgun (WGS) entry which is preliminary data.</text>
</comment>
<dbReference type="Proteomes" id="UP000051315">
    <property type="component" value="Unassembled WGS sequence"/>
</dbReference>
<evidence type="ECO:0000313" key="1">
    <source>
        <dbReference type="EMBL" id="KRM09026.1"/>
    </source>
</evidence>
<dbReference type="InterPro" id="IPR021247">
    <property type="entry name" value="DUF2785"/>
</dbReference>
<protein>
    <recommendedName>
        <fullName evidence="3">DUF2785 domain-containing protein</fullName>
    </recommendedName>
</protein>
<dbReference type="RefSeq" id="WP_057824912.1">
    <property type="nucleotide sequence ID" value="NZ_AZFX01000060.1"/>
</dbReference>
<dbReference type="PATRIC" id="fig|1423735.3.peg.1889"/>
<reference evidence="1 2" key="1">
    <citation type="journal article" date="2015" name="Genome Announc.">
        <title>Expanding the biotechnology potential of lactobacilli through comparative genomics of 213 strains and associated genera.</title>
        <authorList>
            <person name="Sun Z."/>
            <person name="Harris H.M."/>
            <person name="McCann A."/>
            <person name="Guo C."/>
            <person name="Argimon S."/>
            <person name="Zhang W."/>
            <person name="Yang X."/>
            <person name="Jeffery I.B."/>
            <person name="Cooney J.C."/>
            <person name="Kagawa T.F."/>
            <person name="Liu W."/>
            <person name="Song Y."/>
            <person name="Salvetti E."/>
            <person name="Wrobel A."/>
            <person name="Rasinkangas P."/>
            <person name="Parkhill J."/>
            <person name="Rea M.C."/>
            <person name="O'Sullivan O."/>
            <person name="Ritari J."/>
            <person name="Douillard F.P."/>
            <person name="Paul Ross R."/>
            <person name="Yang R."/>
            <person name="Briner A.E."/>
            <person name="Felis G.E."/>
            <person name="de Vos W.M."/>
            <person name="Barrangou R."/>
            <person name="Klaenhammer T.R."/>
            <person name="Caufield P.W."/>
            <person name="Cui Y."/>
            <person name="Zhang H."/>
            <person name="O'Toole P.W."/>
        </authorList>
    </citation>
    <scope>NUCLEOTIDE SEQUENCE [LARGE SCALE GENOMIC DNA]</scope>
    <source>
        <strain evidence="1 2">DSM 17758</strain>
    </source>
</reference>
<dbReference type="AlphaFoldDB" id="A0A0R1VTZ4"/>
<gene>
    <name evidence="1" type="ORF">FC15_GL001818</name>
</gene>